<dbReference type="EMBL" id="LILC01000011">
    <property type="protein sequence ID" value="KOO46963.1"/>
    <property type="molecule type" value="Genomic_DNA"/>
</dbReference>
<protein>
    <recommendedName>
        <fullName evidence="3">Pilus assembly protein PilM</fullName>
    </recommendedName>
</protein>
<dbReference type="Proteomes" id="UP000037558">
    <property type="component" value="Unassembled WGS sequence"/>
</dbReference>
<dbReference type="PATRIC" id="fig|284581.3.peg.3775"/>
<sequence>MVLSLLSAKNKVGNLVIEDHVIRYVELKQTNPMVVSKKKEHYLPAGLVEEGRIIDPASLSLILDECISDWGIKGTKVRFIVPNSVVVVRTQKLERALAEDEIRSYLYLEMGSSIHLPFENASFDFVVKSQTEEETEIILFAAPELLIQEYVEVLEKSKLKPIAADIAALSLYRLCFYEDRVKPDAHQMLVQFDLFSVNVSIFHQHQPLFARSIPLDFVKSDWSINVNDEETDFHYSEGKEQYLFGLEDVYQEFKRILDFYRFSYQDGEKLINDILLTGEHPFLEEIASHVEERLTIPVDTFSLSASRSQIDTYVQPRYYVPLGLGLKGVL</sequence>
<name>A0A0M0L8K0_9BACI</name>
<dbReference type="AlphaFoldDB" id="A0A0M0L8K0"/>
<comment type="caution">
    <text evidence="1">The sequence shown here is derived from an EMBL/GenBank/DDBJ whole genome shotgun (WGS) entry which is preliminary data.</text>
</comment>
<dbReference type="STRING" id="284581.AMD01_08605"/>
<evidence type="ECO:0008006" key="3">
    <source>
        <dbReference type="Google" id="ProtNLM"/>
    </source>
</evidence>
<dbReference type="Gene3D" id="3.30.420.40">
    <property type="match status" value="2"/>
</dbReference>
<reference evidence="2" key="1">
    <citation type="submission" date="2015-08" db="EMBL/GenBank/DDBJ databases">
        <title>Fjat-14210 dsm16467.</title>
        <authorList>
            <person name="Liu B."/>
            <person name="Wang J."/>
            <person name="Zhu Y."/>
            <person name="Liu G."/>
            <person name="Chen Q."/>
            <person name="Chen Z."/>
            <person name="Lan J."/>
            <person name="Che J."/>
            <person name="Ge C."/>
            <person name="Shi H."/>
            <person name="Pan Z."/>
            <person name="Liu X."/>
        </authorList>
    </citation>
    <scope>NUCLEOTIDE SEQUENCE [LARGE SCALE GENOMIC DNA]</scope>
    <source>
        <strain evidence="2">DSM 16467</strain>
    </source>
</reference>
<evidence type="ECO:0000313" key="1">
    <source>
        <dbReference type="EMBL" id="KOO46963.1"/>
    </source>
</evidence>
<dbReference type="InterPro" id="IPR050696">
    <property type="entry name" value="FtsA/MreB"/>
</dbReference>
<dbReference type="OrthoDB" id="2690797at2"/>
<accession>A0A0M0L8K0</accession>
<dbReference type="PANTHER" id="PTHR32432">
    <property type="entry name" value="CELL DIVISION PROTEIN FTSA-RELATED"/>
    <property type="match status" value="1"/>
</dbReference>
<dbReference type="InterPro" id="IPR005883">
    <property type="entry name" value="PilM"/>
</dbReference>
<organism evidence="1 2">
    <name type="scientific">Priestia koreensis</name>
    <dbReference type="NCBI Taxonomy" id="284581"/>
    <lineage>
        <taxon>Bacteria</taxon>
        <taxon>Bacillati</taxon>
        <taxon>Bacillota</taxon>
        <taxon>Bacilli</taxon>
        <taxon>Bacillales</taxon>
        <taxon>Bacillaceae</taxon>
        <taxon>Priestia</taxon>
    </lineage>
</organism>
<dbReference type="PANTHER" id="PTHR32432:SF3">
    <property type="entry name" value="ETHANOLAMINE UTILIZATION PROTEIN EUTJ"/>
    <property type="match status" value="1"/>
</dbReference>
<dbReference type="RefSeq" id="WP_053400975.1">
    <property type="nucleotide sequence ID" value="NZ_LILC01000011.1"/>
</dbReference>
<proteinExistence type="predicted"/>
<dbReference type="Pfam" id="PF11104">
    <property type="entry name" value="PilM_2"/>
    <property type="match status" value="1"/>
</dbReference>
<evidence type="ECO:0000313" key="2">
    <source>
        <dbReference type="Proteomes" id="UP000037558"/>
    </source>
</evidence>
<gene>
    <name evidence="1" type="ORF">AMD01_08605</name>
</gene>
<keyword evidence="2" id="KW-1185">Reference proteome</keyword>
<dbReference type="Gene3D" id="3.30.1490.300">
    <property type="match status" value="1"/>
</dbReference>